<feature type="active site" description="Proton acceptor" evidence="15">
    <location>
        <position position="59"/>
    </location>
</feature>
<feature type="binding site" evidence="18">
    <location>
        <position position="66"/>
    </location>
    <ligand>
        <name>a divalent metal cation</name>
        <dbReference type="ChEBI" id="CHEBI:60240"/>
    </ligand>
</feature>
<dbReference type="InterPro" id="IPR036945">
    <property type="entry name" value="DAGK_sf"/>
</dbReference>
<evidence type="ECO:0000256" key="2">
    <source>
        <dbReference type="ARBA" id="ARBA00005967"/>
    </source>
</evidence>
<evidence type="ECO:0000256" key="11">
    <source>
        <dbReference type="ARBA" id="ARBA00023098"/>
    </source>
</evidence>
<evidence type="ECO:0000256" key="7">
    <source>
        <dbReference type="ARBA" id="ARBA00022741"/>
    </source>
</evidence>
<evidence type="ECO:0000256" key="4">
    <source>
        <dbReference type="ARBA" id="ARBA00022516"/>
    </source>
</evidence>
<evidence type="ECO:0000313" key="20">
    <source>
        <dbReference type="EMBL" id="PKR79849.1"/>
    </source>
</evidence>
<evidence type="ECO:0000256" key="15">
    <source>
        <dbReference type="PIRSR" id="PIRSR600829-1"/>
    </source>
</evidence>
<comment type="caution">
    <text evidence="20">The sequence shown here is derived from an EMBL/GenBank/DDBJ whole genome shotgun (WGS) entry which is preliminary data.</text>
</comment>
<reference evidence="20 21" key="1">
    <citation type="submission" date="2017-12" db="EMBL/GenBank/DDBJ databases">
        <title>The draft genome sequence of Brumimicrobium saltpan LHR20.</title>
        <authorList>
            <person name="Do Z.-J."/>
            <person name="Luo H.-R."/>
        </authorList>
    </citation>
    <scope>NUCLEOTIDE SEQUENCE [LARGE SCALE GENOMIC DNA]</scope>
    <source>
        <strain evidence="20 21">LHR20</strain>
    </source>
</reference>
<keyword evidence="18" id="KW-0479">Metal-binding</keyword>
<feature type="transmembrane region" description="Helical" evidence="19">
    <location>
        <begin position="21"/>
        <end position="40"/>
    </location>
</feature>
<keyword evidence="9 17" id="KW-0067">ATP-binding</keyword>
<dbReference type="CDD" id="cd14265">
    <property type="entry name" value="UDPK_IM_like"/>
    <property type="match status" value="1"/>
</dbReference>
<evidence type="ECO:0000256" key="12">
    <source>
        <dbReference type="ARBA" id="ARBA00023136"/>
    </source>
</evidence>
<keyword evidence="6 19" id="KW-0812">Transmembrane</keyword>
<keyword evidence="14" id="KW-1208">Phospholipid metabolism</keyword>
<dbReference type="Proteomes" id="UP000236654">
    <property type="component" value="Unassembled WGS sequence"/>
</dbReference>
<dbReference type="Gene3D" id="1.10.287.3610">
    <property type="match status" value="1"/>
</dbReference>
<evidence type="ECO:0000256" key="13">
    <source>
        <dbReference type="ARBA" id="ARBA00023209"/>
    </source>
</evidence>
<keyword evidence="13" id="KW-0594">Phospholipid biosynthesis</keyword>
<dbReference type="InterPro" id="IPR033717">
    <property type="entry name" value="UDPK"/>
</dbReference>
<gene>
    <name evidence="20" type="ORF">CW751_12900</name>
</gene>
<accession>A0A2I0QZW1</accession>
<dbReference type="GO" id="GO:0005524">
    <property type="term" value="F:ATP binding"/>
    <property type="evidence" value="ECO:0007669"/>
    <property type="project" value="UniProtKB-KW"/>
</dbReference>
<keyword evidence="10 19" id="KW-1133">Transmembrane helix</keyword>
<keyword evidence="7 17" id="KW-0547">Nucleotide-binding</keyword>
<sequence length="113" mass="12735">MLGFNHALRGLFNIIKSERNFKIQFSIFLVVLCMGFYFKIETLEWLIIILTSGAILSLEIINSAIEKTCDLISRANHPEIKVIKDISAGAVLLLSIFAVVVGLIIFIPHWLAY</sequence>
<dbReference type="GO" id="GO:0005886">
    <property type="term" value="C:plasma membrane"/>
    <property type="evidence" value="ECO:0007669"/>
    <property type="project" value="UniProtKB-SubCell"/>
</dbReference>
<dbReference type="OrthoDB" id="1493837at2"/>
<feature type="binding site" evidence="17">
    <location>
        <position position="18"/>
    </location>
    <ligand>
        <name>ATP</name>
        <dbReference type="ChEBI" id="CHEBI:30616"/>
    </ligand>
</feature>
<evidence type="ECO:0000256" key="5">
    <source>
        <dbReference type="ARBA" id="ARBA00022679"/>
    </source>
</evidence>
<keyword evidence="5" id="KW-0808">Transferase</keyword>
<evidence type="ECO:0000256" key="17">
    <source>
        <dbReference type="PIRSR" id="PIRSR600829-3"/>
    </source>
</evidence>
<dbReference type="PANTHER" id="PTHR34299:SF1">
    <property type="entry name" value="DIACYLGLYCEROL KINASE"/>
    <property type="match status" value="1"/>
</dbReference>
<dbReference type="GO" id="GO:0046872">
    <property type="term" value="F:metal ion binding"/>
    <property type="evidence" value="ECO:0007669"/>
    <property type="project" value="UniProtKB-KW"/>
</dbReference>
<feature type="binding site" evidence="17">
    <location>
        <begin position="84"/>
        <end position="85"/>
    </location>
    <ligand>
        <name>ATP</name>
        <dbReference type="ChEBI" id="CHEBI:30616"/>
    </ligand>
</feature>
<keyword evidence="21" id="KW-1185">Reference proteome</keyword>
<protein>
    <submittedName>
        <fullName evidence="20">Diacylglycerol kinase</fullName>
    </submittedName>
</protein>
<evidence type="ECO:0000256" key="19">
    <source>
        <dbReference type="SAM" id="Phobius"/>
    </source>
</evidence>
<keyword evidence="4" id="KW-0444">Lipid biosynthesis</keyword>
<keyword evidence="11" id="KW-0443">Lipid metabolism</keyword>
<name>A0A2I0QZW1_9FLAO</name>
<evidence type="ECO:0000256" key="6">
    <source>
        <dbReference type="ARBA" id="ARBA00022692"/>
    </source>
</evidence>
<evidence type="ECO:0000256" key="16">
    <source>
        <dbReference type="PIRSR" id="PIRSR600829-2"/>
    </source>
</evidence>
<evidence type="ECO:0000256" key="1">
    <source>
        <dbReference type="ARBA" id="ARBA00004651"/>
    </source>
</evidence>
<keyword evidence="3" id="KW-1003">Cell membrane</keyword>
<comment type="subcellular location">
    <subcellularLocation>
        <location evidence="1">Cell membrane</location>
        <topology evidence="1">Multi-pass membrane protein</topology>
    </subcellularLocation>
</comment>
<evidence type="ECO:0000256" key="9">
    <source>
        <dbReference type="ARBA" id="ARBA00022840"/>
    </source>
</evidence>
<feature type="transmembrane region" description="Helical" evidence="19">
    <location>
        <begin position="86"/>
        <end position="111"/>
    </location>
</feature>
<evidence type="ECO:0000256" key="18">
    <source>
        <dbReference type="PIRSR" id="PIRSR600829-4"/>
    </source>
</evidence>
<evidence type="ECO:0000313" key="21">
    <source>
        <dbReference type="Proteomes" id="UP000236654"/>
    </source>
</evidence>
<dbReference type="RefSeq" id="WP_101335445.1">
    <property type="nucleotide sequence ID" value="NZ_PJNI01000017.1"/>
</dbReference>
<evidence type="ECO:0000256" key="14">
    <source>
        <dbReference type="ARBA" id="ARBA00023264"/>
    </source>
</evidence>
<evidence type="ECO:0000256" key="8">
    <source>
        <dbReference type="ARBA" id="ARBA00022777"/>
    </source>
</evidence>
<dbReference type="EMBL" id="PJNI01000017">
    <property type="protein sequence ID" value="PKR79849.1"/>
    <property type="molecule type" value="Genomic_DNA"/>
</dbReference>
<keyword evidence="18" id="KW-0460">Magnesium</keyword>
<dbReference type="PANTHER" id="PTHR34299">
    <property type="entry name" value="DIACYLGLYCEROL KINASE"/>
    <property type="match status" value="1"/>
</dbReference>
<feature type="binding site" evidence="18">
    <location>
        <position position="18"/>
    </location>
    <ligand>
        <name>a divalent metal cation</name>
        <dbReference type="ChEBI" id="CHEBI:60240"/>
    </ligand>
</feature>
<comment type="cofactor">
    <cofactor evidence="18">
        <name>Mg(2+)</name>
        <dbReference type="ChEBI" id="CHEBI:18420"/>
    </cofactor>
    <text evidence="18">Mn(2+), Zn(2+), Cd(2+) and Co(2+) support activity to lesser extents.</text>
</comment>
<evidence type="ECO:0000256" key="3">
    <source>
        <dbReference type="ARBA" id="ARBA00022475"/>
    </source>
</evidence>
<proteinExistence type="inferred from homology"/>
<feature type="binding site" evidence="17">
    <location>
        <position position="66"/>
    </location>
    <ligand>
        <name>ATP</name>
        <dbReference type="ChEBI" id="CHEBI:30616"/>
    </ligand>
</feature>
<evidence type="ECO:0000256" key="10">
    <source>
        <dbReference type="ARBA" id="ARBA00022989"/>
    </source>
</evidence>
<dbReference type="GO" id="GO:0008654">
    <property type="term" value="P:phospholipid biosynthetic process"/>
    <property type="evidence" value="ECO:0007669"/>
    <property type="project" value="UniProtKB-KW"/>
</dbReference>
<dbReference type="GO" id="GO:0016301">
    <property type="term" value="F:kinase activity"/>
    <property type="evidence" value="ECO:0007669"/>
    <property type="project" value="UniProtKB-KW"/>
</dbReference>
<feature type="binding site" evidence="16">
    <location>
        <position position="59"/>
    </location>
    <ligand>
        <name>substrate</name>
    </ligand>
</feature>
<feature type="transmembrane region" description="Helical" evidence="19">
    <location>
        <begin position="46"/>
        <end position="65"/>
    </location>
</feature>
<keyword evidence="12 19" id="KW-0472">Membrane</keyword>
<dbReference type="InterPro" id="IPR000829">
    <property type="entry name" value="DAGK"/>
</dbReference>
<dbReference type="AlphaFoldDB" id="A0A2I0QZW1"/>
<comment type="similarity">
    <text evidence="2">Belongs to the bacterial diacylglycerol kinase family.</text>
</comment>
<dbReference type="Pfam" id="PF01219">
    <property type="entry name" value="DAGK_prokar"/>
    <property type="match status" value="1"/>
</dbReference>
<keyword evidence="8 20" id="KW-0418">Kinase</keyword>
<organism evidence="20 21">
    <name type="scientific">Brumimicrobium salinarum</name>
    <dbReference type="NCBI Taxonomy" id="2058658"/>
    <lineage>
        <taxon>Bacteria</taxon>
        <taxon>Pseudomonadati</taxon>
        <taxon>Bacteroidota</taxon>
        <taxon>Flavobacteriia</taxon>
        <taxon>Flavobacteriales</taxon>
        <taxon>Crocinitomicaceae</taxon>
        <taxon>Brumimicrobium</taxon>
    </lineage>
</organism>